<dbReference type="Gene3D" id="3.30.750.24">
    <property type="entry name" value="STAS domain"/>
    <property type="match status" value="1"/>
</dbReference>
<dbReference type="Proteomes" id="UP000301309">
    <property type="component" value="Unassembled WGS sequence"/>
</dbReference>
<dbReference type="EMBL" id="BJHW01000001">
    <property type="protein sequence ID" value="GDY50213.1"/>
    <property type="molecule type" value="Genomic_DNA"/>
</dbReference>
<dbReference type="AlphaFoldDB" id="A0A4D4KWM0"/>
<dbReference type="RefSeq" id="WP_137976112.1">
    <property type="nucleotide sequence ID" value="NZ_BAAASO010000073.1"/>
</dbReference>
<sequence length="164" mass="17102">MTWSVPLAIRPRAALLSRRRRVLPSRLWAARAIDPSPGPSPIAIRCYSGCLVIEVRQEVGPAAEPHLGRLLHAAIRPGGTAVLVDLRRTAELGASGLSVLHLARTLADQHGLRFGFVGDVAGTSALSLPGRLRADRAAVVCADEAAQRQLPPAAAPSALPPAGG</sequence>
<dbReference type="InterPro" id="IPR036513">
    <property type="entry name" value="STAS_dom_sf"/>
</dbReference>
<accession>A0A4D4KWM0</accession>
<proteinExistence type="predicted"/>
<dbReference type="SUPFAM" id="SSF52091">
    <property type="entry name" value="SpoIIaa-like"/>
    <property type="match status" value="1"/>
</dbReference>
<gene>
    <name evidence="1" type="ORF">SVIO_008360</name>
</gene>
<protein>
    <recommendedName>
        <fullName evidence="3">STAS domain-containing protein</fullName>
    </recommendedName>
</protein>
<organism evidence="1 2">
    <name type="scientific">Streptomyces violaceusniger</name>
    <dbReference type="NCBI Taxonomy" id="68280"/>
    <lineage>
        <taxon>Bacteria</taxon>
        <taxon>Bacillati</taxon>
        <taxon>Actinomycetota</taxon>
        <taxon>Actinomycetes</taxon>
        <taxon>Kitasatosporales</taxon>
        <taxon>Streptomycetaceae</taxon>
        <taxon>Streptomyces</taxon>
        <taxon>Streptomyces violaceusniger group</taxon>
    </lineage>
</organism>
<evidence type="ECO:0000313" key="1">
    <source>
        <dbReference type="EMBL" id="GDY50213.1"/>
    </source>
</evidence>
<comment type="caution">
    <text evidence="1">The sequence shown here is derived from an EMBL/GenBank/DDBJ whole genome shotgun (WGS) entry which is preliminary data.</text>
</comment>
<keyword evidence="2" id="KW-1185">Reference proteome</keyword>
<evidence type="ECO:0000313" key="2">
    <source>
        <dbReference type="Proteomes" id="UP000301309"/>
    </source>
</evidence>
<name>A0A4D4KWM0_STRVO</name>
<dbReference type="CDD" id="cd07043">
    <property type="entry name" value="STAS_anti-anti-sigma_factors"/>
    <property type="match status" value="1"/>
</dbReference>
<evidence type="ECO:0008006" key="3">
    <source>
        <dbReference type="Google" id="ProtNLM"/>
    </source>
</evidence>
<reference evidence="1 2" key="1">
    <citation type="journal article" date="2020" name="Int. J. Syst. Evol. Microbiol.">
        <title>Reclassification of Streptomyces castelarensis and Streptomyces sporoclivatus as later heterotypic synonyms of Streptomyces antimycoticus.</title>
        <authorList>
            <person name="Komaki H."/>
            <person name="Tamura T."/>
        </authorList>
    </citation>
    <scope>NUCLEOTIDE SEQUENCE [LARGE SCALE GENOMIC DNA]</scope>
    <source>
        <strain evidence="1 2">NBRC 13459</strain>
    </source>
</reference>